<dbReference type="Proteomes" id="UP000244906">
    <property type="component" value="Unassembled WGS sequence"/>
</dbReference>
<reference evidence="2 3" key="1">
    <citation type="submission" date="2018-04" db="EMBL/GenBank/DDBJ databases">
        <title>Thalassorhabdus spongiae gen. nov., sp. nov., isolated from a marine sponge in South-West Iceland.</title>
        <authorList>
            <person name="Knobloch S."/>
            <person name="Daussin A."/>
            <person name="Johannsson R."/>
            <person name="Marteinsson V.T."/>
        </authorList>
    </citation>
    <scope>NUCLEOTIDE SEQUENCE [LARGE SCALE GENOMIC DNA]</scope>
    <source>
        <strain evidence="2 3">Hp12</strain>
    </source>
</reference>
<evidence type="ECO:0000256" key="1">
    <source>
        <dbReference type="SAM" id="SignalP"/>
    </source>
</evidence>
<evidence type="ECO:0000313" key="2">
    <source>
        <dbReference type="EMBL" id="PVZ70264.1"/>
    </source>
</evidence>
<dbReference type="AlphaFoldDB" id="A0A2V1GZ77"/>
<evidence type="ECO:0000313" key="3">
    <source>
        <dbReference type="Proteomes" id="UP000244906"/>
    </source>
</evidence>
<gene>
    <name evidence="2" type="ORF">DC094_06610</name>
</gene>
<sequence>MKHLIAAALITLPVMAFAKTLPECQVTDGVCNYQDPELGELQLVIDPVEPAPMKPVRFILQAKGQSGEIVSRSEGVKMFMGYTDIKFKQSGDQYQGEGIFPKCHNKKMGWKMNVTLNHQGEEIIWPVKFFMIQK</sequence>
<proteinExistence type="predicted"/>
<protein>
    <recommendedName>
        <fullName evidence="4">YtkA-like domain-containing protein</fullName>
    </recommendedName>
</protein>
<dbReference type="EMBL" id="QDDL01000002">
    <property type="protein sequence ID" value="PVZ70264.1"/>
    <property type="molecule type" value="Genomic_DNA"/>
</dbReference>
<dbReference type="RefSeq" id="WP_133245485.1">
    <property type="nucleotide sequence ID" value="NZ_CAWNYD010000002.1"/>
</dbReference>
<dbReference type="OrthoDB" id="6238348at2"/>
<organism evidence="2 3">
    <name type="scientific">Pelagibaculum spongiae</name>
    <dbReference type="NCBI Taxonomy" id="2080658"/>
    <lineage>
        <taxon>Bacteria</taxon>
        <taxon>Pseudomonadati</taxon>
        <taxon>Pseudomonadota</taxon>
        <taxon>Gammaproteobacteria</taxon>
        <taxon>Oceanospirillales</taxon>
        <taxon>Pelagibaculum</taxon>
    </lineage>
</organism>
<feature type="chain" id="PRO_5015950746" description="YtkA-like domain-containing protein" evidence="1">
    <location>
        <begin position="19"/>
        <end position="134"/>
    </location>
</feature>
<accession>A0A2V1GZ77</accession>
<name>A0A2V1GZ77_9GAMM</name>
<keyword evidence="3" id="KW-1185">Reference proteome</keyword>
<feature type="signal peptide" evidence="1">
    <location>
        <begin position="1"/>
        <end position="18"/>
    </location>
</feature>
<comment type="caution">
    <text evidence="2">The sequence shown here is derived from an EMBL/GenBank/DDBJ whole genome shotgun (WGS) entry which is preliminary data.</text>
</comment>
<keyword evidence="1" id="KW-0732">Signal</keyword>
<evidence type="ECO:0008006" key="4">
    <source>
        <dbReference type="Google" id="ProtNLM"/>
    </source>
</evidence>